<reference evidence="9 10" key="1">
    <citation type="journal article" date="2024" name="Chem. Sci.">
        <title>Discovery of megapolipeptins by genome mining of a Burkholderiales bacteria collection.</title>
        <authorList>
            <person name="Paulo B.S."/>
            <person name="Recchia M.J.J."/>
            <person name="Lee S."/>
            <person name="Fergusson C.H."/>
            <person name="Romanowski S.B."/>
            <person name="Hernandez A."/>
            <person name="Krull N."/>
            <person name="Liu D.Y."/>
            <person name="Cavanagh H."/>
            <person name="Bos A."/>
            <person name="Gray C.A."/>
            <person name="Murphy B.T."/>
            <person name="Linington R.G."/>
            <person name="Eustaquio A.S."/>
        </authorList>
    </citation>
    <scope>NUCLEOTIDE SEQUENCE [LARGE SCALE GENOMIC DNA]</scope>
    <source>
        <strain evidence="9 10">RL17-350-BIC-E</strain>
    </source>
</reference>
<keyword evidence="7" id="KW-0624">Polysaccharide degradation</keyword>
<dbReference type="InterPro" id="IPR002037">
    <property type="entry name" value="Glyco_hydro_8"/>
</dbReference>
<protein>
    <recommendedName>
        <fullName evidence="3">cellulase</fullName>
        <ecNumber evidence="3">3.2.1.4</ecNumber>
    </recommendedName>
</protein>
<dbReference type="SUPFAM" id="SSF48208">
    <property type="entry name" value="Six-hairpin glycosidases"/>
    <property type="match status" value="1"/>
</dbReference>
<evidence type="ECO:0000256" key="3">
    <source>
        <dbReference type="ARBA" id="ARBA00012601"/>
    </source>
</evidence>
<keyword evidence="6 9" id="KW-0326">Glycosidase</keyword>
<sequence length="469" mass="49612">MTPVRGKAPSGWGRGDVRGDAGRGLGLKVAVVVVRAVGVAMALAGASIVMGMGAQQAVAGEMTQRGEGANAAIASSAHAAHAVLATGATDATSTTSPTSPSNATATPPANCPLSPWPRWQQFKRDFISADGRVIDVGSNDSRTVSEGQSYALFFALVENDRAAFDTILQWTEQHLAQGDLTAHLPAWLWGRADDGQWKVLDANASSDADLWIAYALLEAGHAWHERSYTARGVVLAKRVLDEEAASIAGLGLTLLPGPVGFHPAADVWRVNPSYSPPQVLRGIATRLPDDARWTRLLASSRRVLTDTAPRGFAPDWALYRAKQGFAPDPQTQAESAYNAIRVYLWAGMLDPRDPLAPALLARFAPFADFIAAHGAPPERVDTTTGAVGANMGNAGFSAAAAPFLDARGEHALADAQIARAAQLDRETPAGYYSSVLSLFALGWRDGHYRFAADGTLDPRWSSPCRASAQ</sequence>
<evidence type="ECO:0000256" key="1">
    <source>
        <dbReference type="ARBA" id="ARBA00000966"/>
    </source>
</evidence>
<dbReference type="Proteomes" id="UP001629392">
    <property type="component" value="Unassembled WGS sequence"/>
</dbReference>
<evidence type="ECO:0000256" key="5">
    <source>
        <dbReference type="ARBA" id="ARBA00023001"/>
    </source>
</evidence>
<evidence type="ECO:0000256" key="8">
    <source>
        <dbReference type="SAM" id="MobiDB-lite"/>
    </source>
</evidence>
<keyword evidence="5" id="KW-0136">Cellulose degradation</keyword>
<evidence type="ECO:0000256" key="2">
    <source>
        <dbReference type="ARBA" id="ARBA00009209"/>
    </source>
</evidence>
<dbReference type="GO" id="GO:0008810">
    <property type="term" value="F:cellulase activity"/>
    <property type="evidence" value="ECO:0007669"/>
    <property type="project" value="UniProtKB-EC"/>
</dbReference>
<keyword evidence="7" id="KW-0119">Carbohydrate metabolism</keyword>
<organism evidence="9 10">
    <name type="scientific">Paraburkholderia strydomiana</name>
    <dbReference type="NCBI Taxonomy" id="1245417"/>
    <lineage>
        <taxon>Bacteria</taxon>
        <taxon>Pseudomonadati</taxon>
        <taxon>Pseudomonadota</taxon>
        <taxon>Betaproteobacteria</taxon>
        <taxon>Burkholderiales</taxon>
        <taxon>Burkholderiaceae</taxon>
        <taxon>Paraburkholderia</taxon>
    </lineage>
</organism>
<dbReference type="PRINTS" id="PR00735">
    <property type="entry name" value="GLHYDRLASE8"/>
</dbReference>
<evidence type="ECO:0000313" key="9">
    <source>
        <dbReference type="EMBL" id="MFM0720598.1"/>
    </source>
</evidence>
<comment type="caution">
    <text evidence="9">The sequence shown here is derived from an EMBL/GenBank/DDBJ whole genome shotgun (WGS) entry which is preliminary data.</text>
</comment>
<evidence type="ECO:0000256" key="7">
    <source>
        <dbReference type="ARBA" id="ARBA00023326"/>
    </source>
</evidence>
<dbReference type="InterPro" id="IPR012341">
    <property type="entry name" value="6hp_glycosidase-like_sf"/>
</dbReference>
<keyword evidence="4 9" id="KW-0378">Hydrolase</keyword>
<feature type="region of interest" description="Disordered" evidence="8">
    <location>
        <begin position="88"/>
        <end position="109"/>
    </location>
</feature>
<gene>
    <name evidence="9" type="primary">bcsZ</name>
    <name evidence="9" type="ORF">PQQ73_30230</name>
</gene>
<accession>A0ABW9ENG4</accession>
<dbReference type="EC" id="3.2.1.4" evidence="3"/>
<comment type="catalytic activity">
    <reaction evidence="1">
        <text>Endohydrolysis of (1-&gt;4)-beta-D-glucosidic linkages in cellulose, lichenin and cereal beta-D-glucans.</text>
        <dbReference type="EC" id="3.2.1.4"/>
    </reaction>
</comment>
<name>A0ABW9ENG4_9BURK</name>
<comment type="similarity">
    <text evidence="2">Belongs to the glycosyl hydrolase 8 (cellulase D) family.</text>
</comment>
<evidence type="ECO:0000313" key="10">
    <source>
        <dbReference type="Proteomes" id="UP001629392"/>
    </source>
</evidence>
<evidence type="ECO:0000256" key="6">
    <source>
        <dbReference type="ARBA" id="ARBA00023295"/>
    </source>
</evidence>
<dbReference type="EMBL" id="JAQQCL010000032">
    <property type="protein sequence ID" value="MFM0720598.1"/>
    <property type="molecule type" value="Genomic_DNA"/>
</dbReference>
<dbReference type="Gene3D" id="1.50.10.10">
    <property type="match status" value="1"/>
</dbReference>
<feature type="compositionally biased region" description="Low complexity" evidence="8">
    <location>
        <begin position="88"/>
        <end position="108"/>
    </location>
</feature>
<dbReference type="NCBIfam" id="NF008305">
    <property type="entry name" value="PRK11097.1"/>
    <property type="match status" value="1"/>
</dbReference>
<dbReference type="InterPro" id="IPR008928">
    <property type="entry name" value="6-hairpin_glycosidase_sf"/>
</dbReference>
<dbReference type="RefSeq" id="WP_408156640.1">
    <property type="nucleotide sequence ID" value="NZ_JAQQCL010000032.1"/>
</dbReference>
<dbReference type="Pfam" id="PF01270">
    <property type="entry name" value="Glyco_hydro_8"/>
    <property type="match status" value="1"/>
</dbReference>
<proteinExistence type="inferred from homology"/>
<keyword evidence="10" id="KW-1185">Reference proteome</keyword>
<evidence type="ECO:0000256" key="4">
    <source>
        <dbReference type="ARBA" id="ARBA00022801"/>
    </source>
</evidence>